<evidence type="ECO:0000313" key="6">
    <source>
        <dbReference type="Proteomes" id="UP000515135"/>
    </source>
</evidence>
<comment type="cofactor">
    <cofactor evidence="1">
        <name>Mg(2+)</name>
        <dbReference type="ChEBI" id="CHEBI:18420"/>
    </cofactor>
</comment>
<keyword evidence="6" id="KW-1185">Reference proteome</keyword>
<dbReference type="InterPro" id="IPR036412">
    <property type="entry name" value="HAD-like_sf"/>
</dbReference>
<dbReference type="NCBIfam" id="TIGR01458">
    <property type="entry name" value="HAD-SF-IIA-hyp3"/>
    <property type="match status" value="1"/>
</dbReference>
<evidence type="ECO:0000256" key="3">
    <source>
        <dbReference type="ARBA" id="ARBA00022723"/>
    </source>
</evidence>
<name>A0A6P5ASA1_BRABE</name>
<dbReference type="AlphaFoldDB" id="A0A6P5ASA1"/>
<dbReference type="GO" id="GO:0005737">
    <property type="term" value="C:cytoplasm"/>
    <property type="evidence" value="ECO:0007669"/>
    <property type="project" value="TreeGrafter"/>
</dbReference>
<reference evidence="7" key="1">
    <citation type="submission" date="2025-08" db="UniProtKB">
        <authorList>
            <consortium name="RefSeq"/>
        </authorList>
    </citation>
    <scope>IDENTIFICATION</scope>
    <source>
        <tissue evidence="7">Gonad</tissue>
    </source>
</reference>
<dbReference type="Gene3D" id="3.40.50.1000">
    <property type="entry name" value="HAD superfamily/HAD-like"/>
    <property type="match status" value="2"/>
</dbReference>
<dbReference type="GO" id="GO:0046872">
    <property type="term" value="F:metal ion binding"/>
    <property type="evidence" value="ECO:0007669"/>
    <property type="project" value="UniProtKB-KW"/>
</dbReference>
<dbReference type="PANTHER" id="PTHR19288:SF46">
    <property type="entry name" value="HALOACID DEHALOGENASE-LIKE HYDROLASE DOMAIN-CONTAINING PROTEIN 2"/>
    <property type="match status" value="1"/>
</dbReference>
<evidence type="ECO:0000256" key="1">
    <source>
        <dbReference type="ARBA" id="ARBA00001946"/>
    </source>
</evidence>
<keyword evidence="4" id="KW-0460">Magnesium</keyword>
<evidence type="ECO:0000313" key="7">
    <source>
        <dbReference type="RefSeq" id="XP_019644881.1"/>
    </source>
</evidence>
<dbReference type="FunFam" id="3.40.50.1000:FF:000060">
    <property type="entry name" value="Haloacid dehalogenase-like hydrolase domain-containing protein 2"/>
    <property type="match status" value="1"/>
</dbReference>
<accession>A0A6P5ASA1</accession>
<dbReference type="Proteomes" id="UP000515135">
    <property type="component" value="Unplaced"/>
</dbReference>
<dbReference type="KEGG" id="bbel:109485632"/>
<dbReference type="GO" id="GO:0016791">
    <property type="term" value="F:phosphatase activity"/>
    <property type="evidence" value="ECO:0007669"/>
    <property type="project" value="InterPro"/>
</dbReference>
<evidence type="ECO:0000256" key="4">
    <source>
        <dbReference type="ARBA" id="ARBA00022842"/>
    </source>
</evidence>
<gene>
    <name evidence="7" type="primary">LOC109485632</name>
</gene>
<dbReference type="InterPro" id="IPR023214">
    <property type="entry name" value="HAD_sf"/>
</dbReference>
<evidence type="ECO:0000256" key="2">
    <source>
        <dbReference type="ARBA" id="ARBA00007958"/>
    </source>
</evidence>
<comment type="similarity">
    <text evidence="2">Belongs to the HAD-like hydrolase superfamily.</text>
</comment>
<dbReference type="OrthoDB" id="426235at2759"/>
<sequence length="288" mass="31777">MYYTAKYIAANTKNEEGWKLFMLSKGRCLMSRKLCAVLVDLSGTLHVEDTATPGAVEALRRLRECPLKVKFVTNTTKESKQMLVNRLQKLGFDIQPEEVFTSLTAARNLVEEMKVRPMLFLQDSALQDFEGIDTTNPNAVVIGLAPDMFNYRPLNDAFRLLLGGAPLIAIHKARYYKKSDGLSLGPGPFVTGLEYATDVRATVVGKPETMFFREALKTLGCAPEEAVMIGDDVRDDVGGAQTAGMAGILVRTGKYRPGDEEKIHPPPTTVCDSFTQAVDYICNKVLQT</sequence>
<dbReference type="SUPFAM" id="SSF56784">
    <property type="entry name" value="HAD-like"/>
    <property type="match status" value="1"/>
</dbReference>
<protein>
    <recommendedName>
        <fullName evidence="5">Haloacid dehalogenase-like hydrolase domain-containing protein 2</fullName>
    </recommendedName>
</protein>
<evidence type="ECO:0000256" key="5">
    <source>
        <dbReference type="ARBA" id="ARBA00039666"/>
    </source>
</evidence>
<dbReference type="InterPro" id="IPR006355">
    <property type="entry name" value="LHPP/HDHD2"/>
</dbReference>
<dbReference type="Pfam" id="PF13242">
    <property type="entry name" value="Hydrolase_like"/>
    <property type="match status" value="1"/>
</dbReference>
<dbReference type="NCBIfam" id="TIGR01460">
    <property type="entry name" value="HAD-SF-IIA"/>
    <property type="match status" value="1"/>
</dbReference>
<dbReference type="InterPro" id="IPR006357">
    <property type="entry name" value="HAD-SF_hydro_IIA"/>
</dbReference>
<dbReference type="RefSeq" id="XP_019644881.1">
    <property type="nucleotide sequence ID" value="XM_019789322.1"/>
</dbReference>
<dbReference type="PANTHER" id="PTHR19288">
    <property type="entry name" value="4-NITROPHENYLPHOSPHATASE-RELATED"/>
    <property type="match status" value="1"/>
</dbReference>
<dbReference type="CDD" id="cd07509">
    <property type="entry name" value="HAD_PPase"/>
    <property type="match status" value="1"/>
</dbReference>
<dbReference type="SFLD" id="SFLDG01139">
    <property type="entry name" value="C2.A:_Pyridoxal_Phosphate_Phos"/>
    <property type="match status" value="1"/>
</dbReference>
<dbReference type="SFLD" id="SFLDS00003">
    <property type="entry name" value="Haloacid_Dehalogenase"/>
    <property type="match status" value="1"/>
</dbReference>
<dbReference type="GeneID" id="109485632"/>
<keyword evidence="3" id="KW-0479">Metal-binding</keyword>
<proteinExistence type="inferred from homology"/>
<dbReference type="Pfam" id="PF13344">
    <property type="entry name" value="Hydrolase_6"/>
    <property type="match status" value="1"/>
</dbReference>
<organism evidence="6 7">
    <name type="scientific">Branchiostoma belcheri</name>
    <name type="common">Amphioxus</name>
    <dbReference type="NCBI Taxonomy" id="7741"/>
    <lineage>
        <taxon>Eukaryota</taxon>
        <taxon>Metazoa</taxon>
        <taxon>Chordata</taxon>
        <taxon>Cephalochordata</taxon>
        <taxon>Leptocardii</taxon>
        <taxon>Amphioxiformes</taxon>
        <taxon>Branchiostomatidae</taxon>
        <taxon>Branchiostoma</taxon>
    </lineage>
</organism>